<proteinExistence type="predicted"/>
<organism evidence="2 3">
    <name type="scientific">Xenorhabdus bovienii str. oregonense</name>
    <dbReference type="NCBI Taxonomy" id="1398202"/>
    <lineage>
        <taxon>Bacteria</taxon>
        <taxon>Pseudomonadati</taxon>
        <taxon>Pseudomonadota</taxon>
        <taxon>Gammaproteobacteria</taxon>
        <taxon>Enterobacterales</taxon>
        <taxon>Morganellaceae</taxon>
        <taxon>Xenorhabdus</taxon>
    </lineage>
</organism>
<accession>A0A077P7Q4</accession>
<evidence type="ECO:0000313" key="2">
    <source>
        <dbReference type="EMBL" id="CDH05806.1"/>
    </source>
</evidence>
<keyword evidence="1" id="KW-1133">Transmembrane helix</keyword>
<protein>
    <submittedName>
        <fullName evidence="2">Uncharacterized protein</fullName>
    </submittedName>
</protein>
<keyword evidence="1" id="KW-0812">Transmembrane</keyword>
<comment type="caution">
    <text evidence="2">The sequence shown here is derived from an EMBL/GenBank/DDBJ whole genome shotgun (WGS) entry which is preliminary data.</text>
</comment>
<reference evidence="2" key="1">
    <citation type="submission" date="2013-07" db="EMBL/GenBank/DDBJ databases">
        <title>Sub-species coevolution in mutualistic symbiosis.</title>
        <authorList>
            <person name="Murfin K."/>
            <person name="Klassen J."/>
            <person name="Lee M."/>
            <person name="Forst S."/>
            <person name="Stock P."/>
            <person name="Goodrich-Blair H."/>
        </authorList>
    </citation>
    <scope>NUCLEOTIDE SEQUENCE [LARGE SCALE GENOMIC DNA]</scope>
    <source>
        <strain evidence="2">Oregonense</strain>
    </source>
</reference>
<dbReference type="Proteomes" id="UP000028483">
    <property type="component" value="Unassembled WGS sequence"/>
</dbReference>
<feature type="transmembrane region" description="Helical" evidence="1">
    <location>
        <begin position="27"/>
        <end position="50"/>
    </location>
</feature>
<dbReference type="AlphaFoldDB" id="A0A077P7Q4"/>
<evidence type="ECO:0000313" key="3">
    <source>
        <dbReference type="Proteomes" id="UP000028483"/>
    </source>
</evidence>
<dbReference type="HOGENOM" id="CLU_2903314_0_0_6"/>
<keyword evidence="1" id="KW-0472">Membrane</keyword>
<evidence type="ECO:0000256" key="1">
    <source>
        <dbReference type="SAM" id="Phobius"/>
    </source>
</evidence>
<gene>
    <name evidence="2" type="ORF">XBO1_2030004</name>
</gene>
<name>A0A077P7Q4_XENBV</name>
<dbReference type="EMBL" id="CBSX010000117">
    <property type="protein sequence ID" value="CDH05806.1"/>
    <property type="molecule type" value="Genomic_DNA"/>
</dbReference>
<sequence length="62" mass="6990">MAQFQSDKLLADRANWDLKAHLSGDPYFGFILTGEGVVISTIPFAFVHWVRDSPAQRNIDIL</sequence>